<dbReference type="InterPro" id="IPR046151">
    <property type="entry name" value="DUF6153"/>
</dbReference>
<dbReference type="RefSeq" id="WP_345223489.1">
    <property type="nucleotide sequence ID" value="NZ_BAAAXE010000013.1"/>
</dbReference>
<dbReference type="Pfam" id="PF19650">
    <property type="entry name" value="DUF6153"/>
    <property type="match status" value="1"/>
</dbReference>
<name>A0ABV5PCC1_STRCM</name>
<feature type="transmembrane region" description="Helical" evidence="1">
    <location>
        <begin position="89"/>
        <end position="110"/>
    </location>
</feature>
<accession>A0ABV5PCC1</accession>
<protein>
    <submittedName>
        <fullName evidence="2">Uncharacterized protein</fullName>
    </submittedName>
</protein>
<comment type="caution">
    <text evidence="2">The sequence shown here is derived from an EMBL/GenBank/DDBJ whole genome shotgun (WGS) entry which is preliminary data.</text>
</comment>
<keyword evidence="3" id="KW-1185">Reference proteome</keyword>
<evidence type="ECO:0000313" key="2">
    <source>
        <dbReference type="EMBL" id="MFB9520842.1"/>
    </source>
</evidence>
<keyword evidence="1" id="KW-0812">Transmembrane</keyword>
<proteinExistence type="predicted"/>
<gene>
    <name evidence="2" type="ORF">ACFFTU_12850</name>
</gene>
<keyword evidence="1" id="KW-1133">Transmembrane helix</keyword>
<sequence length="149" mass="15594">MATRRGRDTWGGRLLLLVALLFGIVAMHTLGHPAEEHGGSADPASVTARHQGLAAPLHEAAAASAPAAPLAAAGLLAATSEPPLHGMDPMSVCLAVLTAWGVALLCALALSRRRREWAEPVRDSGLLRALWPHPPPLRVALARLSVLRI</sequence>
<reference evidence="2 3" key="1">
    <citation type="submission" date="2024-09" db="EMBL/GenBank/DDBJ databases">
        <authorList>
            <person name="Sun Q."/>
            <person name="Mori K."/>
        </authorList>
    </citation>
    <scope>NUCLEOTIDE SEQUENCE [LARGE SCALE GENOMIC DNA]</scope>
    <source>
        <strain evidence="2 3">JCM 4362</strain>
    </source>
</reference>
<organism evidence="2 3">
    <name type="scientific">Streptomyces cremeus</name>
    <dbReference type="NCBI Taxonomy" id="66881"/>
    <lineage>
        <taxon>Bacteria</taxon>
        <taxon>Bacillati</taxon>
        <taxon>Actinomycetota</taxon>
        <taxon>Actinomycetes</taxon>
        <taxon>Kitasatosporales</taxon>
        <taxon>Streptomycetaceae</taxon>
        <taxon>Streptomyces</taxon>
    </lineage>
</organism>
<dbReference type="EMBL" id="JBHMCR010000006">
    <property type="protein sequence ID" value="MFB9520842.1"/>
    <property type="molecule type" value="Genomic_DNA"/>
</dbReference>
<dbReference type="Proteomes" id="UP001589718">
    <property type="component" value="Unassembled WGS sequence"/>
</dbReference>
<keyword evidence="1" id="KW-0472">Membrane</keyword>
<evidence type="ECO:0000313" key="3">
    <source>
        <dbReference type="Proteomes" id="UP001589718"/>
    </source>
</evidence>
<evidence type="ECO:0000256" key="1">
    <source>
        <dbReference type="SAM" id="Phobius"/>
    </source>
</evidence>